<gene>
    <name evidence="2" type="ORF">Q7A36_07675</name>
</gene>
<organism evidence="2 3">
    <name type="scientific">Paracraurococcus lichenis</name>
    <dbReference type="NCBI Taxonomy" id="3064888"/>
    <lineage>
        <taxon>Bacteria</taxon>
        <taxon>Pseudomonadati</taxon>
        <taxon>Pseudomonadota</taxon>
        <taxon>Alphaproteobacteria</taxon>
        <taxon>Acetobacterales</taxon>
        <taxon>Roseomonadaceae</taxon>
        <taxon>Paracraurococcus</taxon>
    </lineage>
</organism>
<dbReference type="InterPro" id="IPR016181">
    <property type="entry name" value="Acyl_CoA_acyltransferase"/>
</dbReference>
<keyword evidence="3" id="KW-1185">Reference proteome</keyword>
<protein>
    <submittedName>
        <fullName evidence="2">GNAT family N-acetyltransferase</fullName>
    </submittedName>
</protein>
<dbReference type="RefSeq" id="WP_305103087.1">
    <property type="nucleotide sequence ID" value="NZ_JAUTWS010000006.1"/>
</dbReference>
<dbReference type="PROSITE" id="PS51186">
    <property type="entry name" value="GNAT"/>
    <property type="match status" value="1"/>
</dbReference>
<dbReference type="Pfam" id="PF00583">
    <property type="entry name" value="Acetyltransf_1"/>
    <property type="match status" value="1"/>
</dbReference>
<dbReference type="SUPFAM" id="SSF55729">
    <property type="entry name" value="Acyl-CoA N-acyltransferases (Nat)"/>
    <property type="match status" value="1"/>
</dbReference>
<feature type="domain" description="N-acetyltransferase" evidence="1">
    <location>
        <begin position="1"/>
        <end position="153"/>
    </location>
</feature>
<evidence type="ECO:0000259" key="1">
    <source>
        <dbReference type="PROSITE" id="PS51186"/>
    </source>
</evidence>
<sequence>MTAADLPAVQALADRIHLHHPESPAVFAERLALAPAGCRVLATGAALLGYAVSHPWTGAAPPALDTLLGALPPAPVAWHIHDIALAEAARGAGHAAAVLRALLAAAPLPRATLVAIPGTGEVWARHGFRDAPCADRASLASYGEGARFMARPR</sequence>
<reference evidence="2 3" key="1">
    <citation type="submission" date="2023-08" db="EMBL/GenBank/DDBJ databases">
        <title>The draft genome sequence of Paracraurococcus sp. LOR1-02.</title>
        <authorList>
            <person name="Kingkaew E."/>
            <person name="Tanasupawat S."/>
        </authorList>
    </citation>
    <scope>NUCLEOTIDE SEQUENCE [LARGE SCALE GENOMIC DNA]</scope>
    <source>
        <strain evidence="2 3">LOR1-02</strain>
    </source>
</reference>
<comment type="caution">
    <text evidence="2">The sequence shown here is derived from an EMBL/GenBank/DDBJ whole genome shotgun (WGS) entry which is preliminary data.</text>
</comment>
<proteinExistence type="predicted"/>
<evidence type="ECO:0000313" key="3">
    <source>
        <dbReference type="Proteomes" id="UP001243009"/>
    </source>
</evidence>
<accession>A0ABT9DWE1</accession>
<evidence type="ECO:0000313" key="2">
    <source>
        <dbReference type="EMBL" id="MDO9708216.1"/>
    </source>
</evidence>
<name>A0ABT9DWE1_9PROT</name>
<dbReference type="Gene3D" id="3.40.630.30">
    <property type="match status" value="1"/>
</dbReference>
<dbReference type="InterPro" id="IPR000182">
    <property type="entry name" value="GNAT_dom"/>
</dbReference>
<dbReference type="Proteomes" id="UP001243009">
    <property type="component" value="Unassembled WGS sequence"/>
</dbReference>
<dbReference type="EMBL" id="JAUTWS010000006">
    <property type="protein sequence ID" value="MDO9708216.1"/>
    <property type="molecule type" value="Genomic_DNA"/>
</dbReference>